<dbReference type="PANTHER" id="PTHR11439">
    <property type="entry name" value="GAG-POL-RELATED RETROTRANSPOSON"/>
    <property type="match status" value="1"/>
</dbReference>
<proteinExistence type="predicted"/>
<feature type="compositionally biased region" description="Basic and acidic residues" evidence="1">
    <location>
        <begin position="146"/>
        <end position="165"/>
    </location>
</feature>
<name>A0AAD9R9L5_9HYME</name>
<dbReference type="Proteomes" id="UP001258017">
    <property type="component" value="Unassembled WGS sequence"/>
</dbReference>
<reference evidence="2" key="1">
    <citation type="submission" date="2021-08" db="EMBL/GenBank/DDBJ databases">
        <authorList>
            <person name="Misof B."/>
            <person name="Oliver O."/>
            <person name="Podsiadlowski L."/>
            <person name="Donath A."/>
            <person name="Peters R."/>
            <person name="Mayer C."/>
            <person name="Rust J."/>
            <person name="Gunkel S."/>
            <person name="Lesny P."/>
            <person name="Martin S."/>
            <person name="Oeyen J.P."/>
            <person name="Petersen M."/>
            <person name="Panagiotis P."/>
            <person name="Wilbrandt J."/>
            <person name="Tanja T."/>
        </authorList>
    </citation>
    <scope>NUCLEOTIDE SEQUENCE</scope>
    <source>
        <strain evidence="2">GBR_01_08_01A</strain>
        <tissue evidence="2">Thorax + abdomen</tissue>
    </source>
</reference>
<dbReference type="EMBL" id="JAIFRP010004424">
    <property type="protein sequence ID" value="KAK2575365.1"/>
    <property type="molecule type" value="Genomic_DNA"/>
</dbReference>
<evidence type="ECO:0008006" key="4">
    <source>
        <dbReference type="Google" id="ProtNLM"/>
    </source>
</evidence>
<evidence type="ECO:0000313" key="3">
    <source>
        <dbReference type="Proteomes" id="UP001258017"/>
    </source>
</evidence>
<feature type="non-terminal residue" evidence="2">
    <location>
        <position position="1"/>
    </location>
</feature>
<protein>
    <recommendedName>
        <fullName evidence="4">Cc8K15.2-like protein</fullName>
    </recommendedName>
</protein>
<comment type="caution">
    <text evidence="2">The sequence shown here is derived from an EMBL/GenBank/DDBJ whole genome shotgun (WGS) entry which is preliminary data.</text>
</comment>
<keyword evidence="3" id="KW-1185">Reference proteome</keyword>
<evidence type="ECO:0000313" key="2">
    <source>
        <dbReference type="EMBL" id="KAK2575365.1"/>
    </source>
</evidence>
<dbReference type="CDD" id="cd09272">
    <property type="entry name" value="RNase_HI_RT_Ty1"/>
    <property type="match status" value="1"/>
</dbReference>
<accession>A0AAD9R9L5</accession>
<dbReference type="AlphaFoldDB" id="A0AAD9R9L5"/>
<evidence type="ECO:0000256" key="1">
    <source>
        <dbReference type="SAM" id="MobiDB-lite"/>
    </source>
</evidence>
<gene>
    <name evidence="2" type="ORF">KPH14_001258</name>
</gene>
<reference evidence="2" key="2">
    <citation type="journal article" date="2023" name="Commun. Biol.">
        <title>Intrasexual cuticular hydrocarbon dimorphism in a wasp sheds light on hydrocarbon biosynthesis genes in Hymenoptera.</title>
        <authorList>
            <person name="Moris V.C."/>
            <person name="Podsiadlowski L."/>
            <person name="Martin S."/>
            <person name="Oeyen J.P."/>
            <person name="Donath A."/>
            <person name="Petersen M."/>
            <person name="Wilbrandt J."/>
            <person name="Misof B."/>
            <person name="Liedtke D."/>
            <person name="Thamm M."/>
            <person name="Scheiner R."/>
            <person name="Schmitt T."/>
            <person name="Niehuis O."/>
        </authorList>
    </citation>
    <scope>NUCLEOTIDE SEQUENCE</scope>
    <source>
        <strain evidence="2">GBR_01_08_01A</strain>
    </source>
</reference>
<dbReference type="PANTHER" id="PTHR11439:SF463">
    <property type="entry name" value="REVERSE TRANSCRIPTASE TY1_COPIA-TYPE DOMAIN-CONTAINING PROTEIN"/>
    <property type="match status" value="1"/>
</dbReference>
<organism evidence="2 3">
    <name type="scientific">Odynerus spinipes</name>
    <dbReference type="NCBI Taxonomy" id="1348599"/>
    <lineage>
        <taxon>Eukaryota</taxon>
        <taxon>Metazoa</taxon>
        <taxon>Ecdysozoa</taxon>
        <taxon>Arthropoda</taxon>
        <taxon>Hexapoda</taxon>
        <taxon>Insecta</taxon>
        <taxon>Pterygota</taxon>
        <taxon>Neoptera</taxon>
        <taxon>Endopterygota</taxon>
        <taxon>Hymenoptera</taxon>
        <taxon>Apocrita</taxon>
        <taxon>Aculeata</taxon>
        <taxon>Vespoidea</taxon>
        <taxon>Vespidae</taxon>
        <taxon>Eumeninae</taxon>
        <taxon>Odynerus</taxon>
    </lineage>
</organism>
<feature type="region of interest" description="Disordered" evidence="1">
    <location>
        <begin position="140"/>
        <end position="165"/>
    </location>
</feature>
<sequence length="673" mass="77200">RSDKQSVFLIGLPSHQINGAKLPSNRQVLAVLFYGIREVKLTVSESANVVIRECIIFWEKARIPTKAFPNCVKKLVDLYHVWRELQKNCKKTQDTFKNRENNFKRGLENLFDIAHADAFERMKIEEDKVFLKKQREPGRPGYLGGVDKKLADKEERARQRRLDEEERKLRQRELLAVASTSTTHNLEHSQDSDEEQILNSEVSLVEVSCPETSSKRGRKNLITPKLVAALDRCQLSIRDSVYILHAVVEALGLSTDDFPINKSSIQRIRTQTRKSRAEAIKTDFQNNVPDVVTVHWDGKLLPGLNVRSSKEERLPIIASFDGREQLLAVLKLESSSGKHQAKAASIALYDWNLNDKVQIMCCDTTSSNTGRFNGTCALLEQTLERELLLFACRHHVYELVLKTVFETKIKQITSSPDIPIFKKFRDNWKNIYSNDIELCLDFVKEHVTETNITSLLMFYKAELDKAFIRDDYRELVELCVVFFGGDSEKKIKIKPPGPMHQARCMTRAIYSLKRNLNTEILECFVDADWAGDKCDRKSTTGFIIRLFGNVIYWKTRKQGSVTKSSTAAEYVALSEAISETKVIRNLLKDFRISIGKPIKLYEDNSGAIVIAKFGNMTKNSKYIEVHYHFVNECYEKGEIEIVKVESENNLADILTKALGRNKFERFRSLLKII</sequence>